<dbReference type="Proteomes" id="UP001314169">
    <property type="component" value="Chromosome 9"/>
</dbReference>
<organism evidence="1 2">
    <name type="scientific">Pipistrellus nathusii</name>
    <name type="common">Nathusius' pipistrelle</name>
    <dbReference type="NCBI Taxonomy" id="59473"/>
    <lineage>
        <taxon>Eukaryota</taxon>
        <taxon>Metazoa</taxon>
        <taxon>Chordata</taxon>
        <taxon>Craniata</taxon>
        <taxon>Vertebrata</taxon>
        <taxon>Euteleostomi</taxon>
        <taxon>Mammalia</taxon>
        <taxon>Eutheria</taxon>
        <taxon>Laurasiatheria</taxon>
        <taxon>Chiroptera</taxon>
        <taxon>Yangochiroptera</taxon>
        <taxon>Vespertilionidae</taxon>
        <taxon>Pipistrellus</taxon>
    </lineage>
</organism>
<accession>A0ABP0AI40</accession>
<evidence type="ECO:0000313" key="2">
    <source>
        <dbReference type="Proteomes" id="UP001314169"/>
    </source>
</evidence>
<protein>
    <submittedName>
        <fullName evidence="1">Uncharacterized protein</fullName>
    </submittedName>
</protein>
<reference evidence="1" key="1">
    <citation type="submission" date="2023-12" db="EMBL/GenBank/DDBJ databases">
        <authorList>
            <person name="Brown T."/>
        </authorList>
    </citation>
    <scope>NUCLEOTIDE SEQUENCE</scope>
</reference>
<keyword evidence="2" id="KW-1185">Reference proteome</keyword>
<name>A0ABP0AI40_PIPNA</name>
<sequence length="107" mass="11268">MVIEGLPTIPTDFARAKGWCLNKIPSFGAALGLSATSIPSAWGTAWKEMAREAHWCLCTPASGMGAGGRLAASALGAQKEQRNAVSQGYMVCPRQTAPGWPLYLSCL</sequence>
<gene>
    <name evidence="1" type="ORF">MPIPNATIZW_LOCUS17775</name>
</gene>
<proteinExistence type="predicted"/>
<evidence type="ECO:0000313" key="1">
    <source>
        <dbReference type="EMBL" id="CAK6449469.1"/>
    </source>
</evidence>
<dbReference type="EMBL" id="OY882866">
    <property type="protein sequence ID" value="CAK6449469.1"/>
    <property type="molecule type" value="Genomic_DNA"/>
</dbReference>